<name>A0A0E9X7Z4_ANGAN</name>
<reference evidence="2" key="1">
    <citation type="submission" date="2014-11" db="EMBL/GenBank/DDBJ databases">
        <authorList>
            <person name="Amaro Gonzalez C."/>
        </authorList>
    </citation>
    <scope>NUCLEOTIDE SEQUENCE</scope>
</reference>
<protein>
    <submittedName>
        <fullName evidence="2">Uncharacterized protein</fullName>
    </submittedName>
</protein>
<feature type="transmembrane region" description="Helical" evidence="1">
    <location>
        <begin position="12"/>
        <end position="30"/>
    </location>
</feature>
<evidence type="ECO:0000313" key="2">
    <source>
        <dbReference type="EMBL" id="JAH97980.1"/>
    </source>
</evidence>
<keyword evidence="1" id="KW-0472">Membrane</keyword>
<proteinExistence type="predicted"/>
<evidence type="ECO:0000256" key="1">
    <source>
        <dbReference type="SAM" id="Phobius"/>
    </source>
</evidence>
<accession>A0A0E9X7Z4</accession>
<dbReference type="EMBL" id="GBXM01010597">
    <property type="protein sequence ID" value="JAH97980.1"/>
    <property type="molecule type" value="Transcribed_RNA"/>
</dbReference>
<reference evidence="2" key="2">
    <citation type="journal article" date="2015" name="Fish Shellfish Immunol.">
        <title>Early steps in the European eel (Anguilla anguilla)-Vibrio vulnificus interaction in the gills: Role of the RtxA13 toxin.</title>
        <authorList>
            <person name="Callol A."/>
            <person name="Pajuelo D."/>
            <person name="Ebbesson L."/>
            <person name="Teles M."/>
            <person name="MacKenzie S."/>
            <person name="Amaro C."/>
        </authorList>
    </citation>
    <scope>NUCLEOTIDE SEQUENCE</scope>
</reference>
<organism evidence="2">
    <name type="scientific">Anguilla anguilla</name>
    <name type="common">European freshwater eel</name>
    <name type="synonym">Muraena anguilla</name>
    <dbReference type="NCBI Taxonomy" id="7936"/>
    <lineage>
        <taxon>Eukaryota</taxon>
        <taxon>Metazoa</taxon>
        <taxon>Chordata</taxon>
        <taxon>Craniata</taxon>
        <taxon>Vertebrata</taxon>
        <taxon>Euteleostomi</taxon>
        <taxon>Actinopterygii</taxon>
        <taxon>Neopterygii</taxon>
        <taxon>Teleostei</taxon>
        <taxon>Anguilliformes</taxon>
        <taxon>Anguillidae</taxon>
        <taxon>Anguilla</taxon>
    </lineage>
</organism>
<keyword evidence="1" id="KW-0812">Transmembrane</keyword>
<dbReference type="AlphaFoldDB" id="A0A0E9X7Z4"/>
<sequence length="76" mass="8730">MLTFFSDEMSSCALVFVQATVVFLLFFIFLKCQSNSFNSVIKPTSCRETYAVREVRRVIFNRNDLNLPTLHGNAQC</sequence>
<keyword evidence="1" id="KW-1133">Transmembrane helix</keyword>